<gene>
    <name evidence="1" type="ORF">GFK26_18545</name>
</gene>
<dbReference type="Proteomes" id="UP000326780">
    <property type="component" value="Chromosome"/>
</dbReference>
<dbReference type="EMBL" id="CP045644">
    <property type="protein sequence ID" value="QFZ84627.1"/>
    <property type="molecule type" value="Genomic_DNA"/>
</dbReference>
<name>A0A5Q0M738_VARPD</name>
<dbReference type="RefSeq" id="WP_153283249.1">
    <property type="nucleotide sequence ID" value="NZ_CP045644.1"/>
</dbReference>
<evidence type="ECO:0000313" key="2">
    <source>
        <dbReference type="Proteomes" id="UP000326780"/>
    </source>
</evidence>
<organism evidence="1 2">
    <name type="scientific">Variovorax paradoxus</name>
    <dbReference type="NCBI Taxonomy" id="34073"/>
    <lineage>
        <taxon>Bacteria</taxon>
        <taxon>Pseudomonadati</taxon>
        <taxon>Pseudomonadota</taxon>
        <taxon>Betaproteobacteria</taxon>
        <taxon>Burkholderiales</taxon>
        <taxon>Comamonadaceae</taxon>
        <taxon>Variovorax</taxon>
    </lineage>
</organism>
<sequence>MSKSLSVATILEKNRIESGVPFLPLLDIEVVDPATGSVVETLHLVRNDELIVFNGIEYVPCAFDISMKEEVNTQTSLELSINDYSQALQAQMQAYQGGVGFNVVFTIVDSSALDLPPELVEYFEVMSASASEYTASFGLGANNNLFTYFPRRRQTRDYCQWRFKDPDTCGYAGSATSCDFTLQGPNGCAAKGKRPDGRPQTIQFGAYPGINSNGIRYA</sequence>
<dbReference type="AlphaFoldDB" id="A0A5Q0M738"/>
<protein>
    <recommendedName>
        <fullName evidence="3">Phage minor tail protein L</fullName>
    </recommendedName>
</protein>
<evidence type="ECO:0008006" key="3">
    <source>
        <dbReference type="Google" id="ProtNLM"/>
    </source>
</evidence>
<evidence type="ECO:0000313" key="1">
    <source>
        <dbReference type="EMBL" id="QFZ84627.1"/>
    </source>
</evidence>
<accession>A0A5Q0M738</accession>
<reference evidence="1 2" key="1">
    <citation type="submission" date="2019-10" db="EMBL/GenBank/DDBJ databases">
        <title>Complete genome sequence of Variovorax paradoxus 5C-2.</title>
        <authorList>
            <person name="Gogoleva N.E."/>
            <person name="Balkin A.S."/>
        </authorList>
    </citation>
    <scope>NUCLEOTIDE SEQUENCE [LARGE SCALE GENOMIC DNA]</scope>
    <source>
        <strain evidence="1 2">5C-2</strain>
    </source>
</reference>
<proteinExistence type="predicted"/>